<dbReference type="Proteomes" id="UP000437431">
    <property type="component" value="Unassembled WGS sequence"/>
</dbReference>
<protein>
    <submittedName>
        <fullName evidence="3">DUF3244 domain-containing protein</fullName>
    </submittedName>
</protein>
<dbReference type="Proteomes" id="UP000283713">
    <property type="component" value="Unassembled WGS sequence"/>
</dbReference>
<dbReference type="Proteomes" id="UP001181239">
    <property type="component" value="Unassembled WGS sequence"/>
</dbReference>
<reference evidence="11 12" key="2">
    <citation type="journal article" date="2019" name="Nat. Med.">
        <title>A library of human gut bacterial isolates paired with longitudinal multiomics data enables mechanistic microbiome research.</title>
        <authorList>
            <person name="Poyet M."/>
            <person name="Groussin M."/>
            <person name="Gibbons S.M."/>
            <person name="Avila-Pacheco J."/>
            <person name="Jiang X."/>
            <person name="Kearney S.M."/>
            <person name="Perrotta A.R."/>
            <person name="Berdy B."/>
            <person name="Zhao S."/>
            <person name="Lieberman T.D."/>
            <person name="Swanson P.K."/>
            <person name="Smith M."/>
            <person name="Roesemann S."/>
            <person name="Alexander J.E."/>
            <person name="Rich S.A."/>
            <person name="Livny J."/>
            <person name="Vlamakis H."/>
            <person name="Clish C."/>
            <person name="Bullock K."/>
            <person name="Deik A."/>
            <person name="Scott J."/>
            <person name="Pierce K.A."/>
            <person name="Xavier R.J."/>
            <person name="Alm E.J."/>
        </authorList>
    </citation>
    <scope>NUCLEOTIDE SEQUENCE [LARGE SCALE GENOMIC DNA]</scope>
    <source>
        <strain evidence="4 15">BIOML-A110</strain>
        <strain evidence="3 12">BIOML-A111</strain>
        <strain evidence="2 13">BIOML-A5</strain>
        <strain evidence="1 11">BIOML-A73</strain>
    </source>
</reference>
<evidence type="ECO:0000313" key="1">
    <source>
        <dbReference type="EMBL" id="KAB3568716.1"/>
    </source>
</evidence>
<dbReference type="EMBL" id="JAWDET010000006">
    <property type="protein sequence ID" value="MDU0239335.1"/>
    <property type="molecule type" value="Genomic_DNA"/>
</dbReference>
<dbReference type="EMBL" id="WCZM01000019">
    <property type="protein sequence ID" value="KAB3568716.1"/>
    <property type="molecule type" value="Genomic_DNA"/>
</dbReference>
<dbReference type="Gene3D" id="2.60.40.3080">
    <property type="match status" value="1"/>
</dbReference>
<reference evidence="7 10" key="3">
    <citation type="submission" date="2019-09" db="EMBL/GenBank/DDBJ databases">
        <title>Commensal-derived Metabolites Govern Vibrio cholerae Pathogenesis in Host.</title>
        <authorList>
            <person name="Yoon S.S."/>
            <person name="Yoon M.Y."/>
        </authorList>
    </citation>
    <scope>NUCLEOTIDE SEQUENCE [LARGE SCALE GENOMIC DNA]</scope>
    <source>
        <strain evidence="7 10">VIC01</strain>
    </source>
</reference>
<evidence type="ECO:0000313" key="14">
    <source>
        <dbReference type="Proteomes" id="UP000460950"/>
    </source>
</evidence>
<evidence type="ECO:0000313" key="13">
    <source>
        <dbReference type="Proteomes" id="UP000441522"/>
    </source>
</evidence>
<sequence length="144" mass="16352">MKNKLVLYLLVSLVASCIYPVTVWAKVNERFSLKNESVSEQIPLTKKVSRKTRSILIPPCSVALLESSLIFSFHSLSEDAEIILYNSANSEMLRIPISRYQRGSEMNIPIDYLEMGSYTLEIVTASGEHWYGYFEYVASDTLSL</sequence>
<dbReference type="Proteomes" id="UP000460950">
    <property type="component" value="Unassembled WGS sequence"/>
</dbReference>
<organism evidence="3 12">
    <name type="scientific">Phocaeicola vulgatus</name>
    <name type="common">Bacteroides vulgatus</name>
    <dbReference type="NCBI Taxonomy" id="821"/>
    <lineage>
        <taxon>Bacteria</taxon>
        <taxon>Pseudomonadati</taxon>
        <taxon>Bacteroidota</taxon>
        <taxon>Bacteroidia</taxon>
        <taxon>Bacteroidales</taxon>
        <taxon>Bacteroidaceae</taxon>
        <taxon>Phocaeicola</taxon>
    </lineage>
</organism>
<evidence type="ECO:0000313" key="9">
    <source>
        <dbReference type="Proteomes" id="UP000283713"/>
    </source>
</evidence>
<dbReference type="EMBL" id="VULU01000012">
    <property type="protein sequence ID" value="MSS48399.1"/>
    <property type="molecule type" value="Genomic_DNA"/>
</dbReference>
<dbReference type="Pfam" id="PF11589">
    <property type="entry name" value="DUF3244"/>
    <property type="match status" value="1"/>
</dbReference>
<evidence type="ECO:0000313" key="8">
    <source>
        <dbReference type="EMBL" id="RHH73702.1"/>
    </source>
</evidence>
<evidence type="ECO:0000313" key="2">
    <source>
        <dbReference type="EMBL" id="KAB3855796.1"/>
    </source>
</evidence>
<name>A0A174NZ69_PHOVU</name>
<evidence type="ECO:0000313" key="7">
    <source>
        <dbReference type="EMBL" id="QEW35251.1"/>
    </source>
</evidence>
<dbReference type="EMBL" id="CP043529">
    <property type="protein sequence ID" value="QEW35251.1"/>
    <property type="molecule type" value="Genomic_DNA"/>
</dbReference>
<dbReference type="PROSITE" id="PS51257">
    <property type="entry name" value="PROKAR_LIPOPROTEIN"/>
    <property type="match status" value="1"/>
</dbReference>
<dbReference type="RefSeq" id="WP_005852810.1">
    <property type="nucleotide sequence ID" value="NZ_BAABZK010000001.1"/>
</dbReference>
<evidence type="ECO:0000313" key="10">
    <source>
        <dbReference type="Proteomes" id="UP000326091"/>
    </source>
</evidence>
<evidence type="ECO:0000313" key="11">
    <source>
        <dbReference type="Proteomes" id="UP000433382"/>
    </source>
</evidence>
<reference evidence="6 14" key="4">
    <citation type="submission" date="2019-09" db="EMBL/GenBank/DDBJ databases">
        <title>In-depth cultivation of the pig gut microbiome towards novel bacterial diversity and tailored functional studies.</title>
        <authorList>
            <person name="Wylensek D."/>
            <person name="Hitch T.C.A."/>
            <person name="Clavel T."/>
        </authorList>
    </citation>
    <scope>NUCLEOTIDE SEQUENCE [LARGE SCALE GENOMIC DNA]</scope>
    <source>
        <strain evidence="6 14">WCA-389-WT-3C</strain>
    </source>
</reference>
<evidence type="ECO:0000313" key="3">
    <source>
        <dbReference type="EMBL" id="KAB6557073.1"/>
    </source>
</evidence>
<evidence type="ECO:0000313" key="4">
    <source>
        <dbReference type="EMBL" id="KAB6569880.1"/>
    </source>
</evidence>
<accession>A0A174NZ69</accession>
<evidence type="ECO:0000313" key="6">
    <source>
        <dbReference type="EMBL" id="MSS48399.1"/>
    </source>
</evidence>
<dbReference type="EMBL" id="WDAY01000053">
    <property type="protein sequence ID" value="KAB6557073.1"/>
    <property type="molecule type" value="Genomic_DNA"/>
</dbReference>
<gene>
    <name evidence="8" type="ORF">DW193_21015</name>
    <name evidence="6" type="ORF">FYJ30_08770</name>
    <name evidence="2" type="ORF">GAS29_11220</name>
    <name evidence="1" type="ORF">GAY01_13310</name>
    <name evidence="4" type="ORF">GAY76_17410</name>
    <name evidence="3" type="ORF">GAY79_18795</name>
    <name evidence="5" type="ORF">RVH43_01430</name>
    <name evidence="7" type="ORF">VIC01_00724</name>
</gene>
<reference evidence="5" key="5">
    <citation type="submission" date="2023-10" db="EMBL/GenBank/DDBJ databases">
        <title>Genome of Potential pathogenic bacteria in Crohn's disease.</title>
        <authorList>
            <person name="Rodriguez-Palacios A."/>
        </authorList>
    </citation>
    <scope>NUCLEOTIDE SEQUENCE</scope>
    <source>
        <strain evidence="5">CavFT-hAR11</strain>
    </source>
</reference>
<dbReference type="AlphaFoldDB" id="A0A174NZ69"/>
<evidence type="ECO:0000313" key="12">
    <source>
        <dbReference type="Proteomes" id="UP000437431"/>
    </source>
</evidence>
<dbReference type="Proteomes" id="UP000462922">
    <property type="component" value="Unassembled WGS sequence"/>
</dbReference>
<dbReference type="EMBL" id="QRKA01000046">
    <property type="protein sequence ID" value="RHH73702.1"/>
    <property type="molecule type" value="Genomic_DNA"/>
</dbReference>
<proteinExistence type="predicted"/>
<dbReference type="Proteomes" id="UP000433382">
    <property type="component" value="Unassembled WGS sequence"/>
</dbReference>
<dbReference type="EMBL" id="WDAX01000048">
    <property type="protein sequence ID" value="KAB6569880.1"/>
    <property type="molecule type" value="Genomic_DNA"/>
</dbReference>
<evidence type="ECO:0000313" key="15">
    <source>
        <dbReference type="Proteomes" id="UP000462922"/>
    </source>
</evidence>
<dbReference type="InterPro" id="IPR021638">
    <property type="entry name" value="DUF3244"/>
</dbReference>
<reference evidence="8 9" key="1">
    <citation type="submission" date="2018-08" db="EMBL/GenBank/DDBJ databases">
        <title>A genome reference for cultivated species of the human gut microbiota.</title>
        <authorList>
            <person name="Zou Y."/>
            <person name="Xue W."/>
            <person name="Luo G."/>
        </authorList>
    </citation>
    <scope>NUCLEOTIDE SEQUENCE [LARGE SCALE GENOMIC DNA]</scope>
    <source>
        <strain evidence="8 9">AM16-6</strain>
    </source>
</reference>
<dbReference type="Proteomes" id="UP000326091">
    <property type="component" value="Chromosome"/>
</dbReference>
<evidence type="ECO:0000313" key="5">
    <source>
        <dbReference type="EMBL" id="MDU0239335.1"/>
    </source>
</evidence>
<dbReference type="EMBL" id="WCWW01000023">
    <property type="protein sequence ID" value="KAB3855796.1"/>
    <property type="molecule type" value="Genomic_DNA"/>
</dbReference>
<dbReference type="Proteomes" id="UP000441522">
    <property type="component" value="Unassembled WGS sequence"/>
</dbReference>